<evidence type="ECO:0000313" key="1">
    <source>
        <dbReference type="EMBL" id="ADO36182.1"/>
    </source>
</evidence>
<organism evidence="1 2">
    <name type="scientific">Eubacterium callanderi</name>
    <dbReference type="NCBI Taxonomy" id="53442"/>
    <lineage>
        <taxon>Bacteria</taxon>
        <taxon>Bacillati</taxon>
        <taxon>Bacillota</taxon>
        <taxon>Clostridia</taxon>
        <taxon>Eubacteriales</taxon>
        <taxon>Eubacteriaceae</taxon>
        <taxon>Eubacterium</taxon>
    </lineage>
</organism>
<dbReference type="AlphaFoldDB" id="E3GKU0"/>
<dbReference type="Proteomes" id="UP000006873">
    <property type="component" value="Chromosome"/>
</dbReference>
<name>E3GKU0_9FIRM</name>
<reference evidence="1 2" key="2">
    <citation type="journal article" date="2011" name="J. Bacteriol.">
        <title>Complete genome sequence of a carbon monoxide-utilizing acetogen, Eubacterium limosum KIST612.</title>
        <authorList>
            <person name="Roh H."/>
            <person name="Ko H.J."/>
            <person name="Kim D."/>
            <person name="Choi D.G."/>
            <person name="Park S."/>
            <person name="Kim S."/>
            <person name="Chang I.S."/>
            <person name="Choi I.G."/>
        </authorList>
    </citation>
    <scope>NUCLEOTIDE SEQUENCE [LARGE SCALE GENOMIC DNA]</scope>
    <source>
        <strain evidence="1 2">KIST612</strain>
    </source>
</reference>
<dbReference type="EMBL" id="CP002273">
    <property type="protein sequence ID" value="ADO36182.1"/>
    <property type="molecule type" value="Genomic_DNA"/>
</dbReference>
<sequence>MAWLSVRPGQMVSAIFFFEISVPFWQTRWVSSSSAFLDWRIRGFCA</sequence>
<gene>
    <name evidence="1" type="ordered locus">ELI_1194</name>
</gene>
<keyword evidence="2" id="KW-1185">Reference proteome</keyword>
<dbReference type="KEGG" id="elm:ELI_1194"/>
<evidence type="ECO:0000313" key="2">
    <source>
        <dbReference type="Proteomes" id="UP000006873"/>
    </source>
</evidence>
<protein>
    <submittedName>
        <fullName evidence="1">Uncharacterized protein</fullName>
    </submittedName>
</protein>
<reference key="1">
    <citation type="submission" date="2010-09" db="EMBL/GenBank/DDBJ databases">
        <authorList>
            <person name="Roh H."/>
            <person name="Ko H.-J."/>
            <person name="Kim D."/>
            <person name="Choi D.G."/>
            <person name="Park S."/>
            <person name="Kim S."/>
            <person name="Kim K.H."/>
            <person name="Chang I.S."/>
            <person name="Choi I.-G."/>
        </authorList>
    </citation>
    <scope>NUCLEOTIDE SEQUENCE</scope>
    <source>
        <strain>KIST612</strain>
    </source>
</reference>
<proteinExistence type="predicted"/>
<accession>E3GKU0</accession>
<dbReference type="HOGENOM" id="CLU_3183806_0_0_9"/>